<dbReference type="PANTHER" id="PTHR30290:SF65">
    <property type="entry name" value="MONOACYL PHOSPHATIDYLINOSITOL TETRAMANNOSIDE-BINDING PROTEIN LPQW-RELATED"/>
    <property type="match status" value="1"/>
</dbReference>
<feature type="compositionally biased region" description="Low complexity" evidence="1">
    <location>
        <begin position="1"/>
        <end position="18"/>
    </location>
</feature>
<dbReference type="EMBL" id="UHID01000001">
    <property type="protein sequence ID" value="SUO93272.1"/>
    <property type="molecule type" value="Genomic_DNA"/>
</dbReference>
<gene>
    <name evidence="3" type="primary">gsiB_1</name>
    <name evidence="3" type="ORF">NCTC7807_00290</name>
</gene>
<dbReference type="SUPFAM" id="SSF53850">
    <property type="entry name" value="Periplasmic binding protein-like II"/>
    <property type="match status" value="1"/>
</dbReference>
<dbReference type="GO" id="GO:0015833">
    <property type="term" value="P:peptide transport"/>
    <property type="evidence" value="ECO:0007669"/>
    <property type="project" value="TreeGrafter"/>
</dbReference>
<dbReference type="PIRSF" id="PIRSF002741">
    <property type="entry name" value="MppA"/>
    <property type="match status" value="1"/>
</dbReference>
<dbReference type="GO" id="GO:0043190">
    <property type="term" value="C:ATP-binding cassette (ABC) transporter complex"/>
    <property type="evidence" value="ECO:0007669"/>
    <property type="project" value="InterPro"/>
</dbReference>
<evidence type="ECO:0000313" key="4">
    <source>
        <dbReference type="Proteomes" id="UP000254150"/>
    </source>
</evidence>
<dbReference type="Gene3D" id="3.10.105.10">
    <property type="entry name" value="Dipeptide-binding Protein, Domain 3"/>
    <property type="match status" value="1"/>
</dbReference>
<feature type="domain" description="Solute-binding protein family 5" evidence="2">
    <location>
        <begin position="104"/>
        <end position="449"/>
    </location>
</feature>
<dbReference type="RefSeq" id="WP_115067712.1">
    <property type="nucleotide sequence ID" value="NZ_UHID01000001.1"/>
</dbReference>
<dbReference type="GO" id="GO:1904680">
    <property type="term" value="F:peptide transmembrane transporter activity"/>
    <property type="evidence" value="ECO:0007669"/>
    <property type="project" value="TreeGrafter"/>
</dbReference>
<reference evidence="3 4" key="1">
    <citation type="submission" date="2018-06" db="EMBL/GenBank/DDBJ databases">
        <authorList>
            <consortium name="Pathogen Informatics"/>
            <person name="Doyle S."/>
        </authorList>
    </citation>
    <scope>NUCLEOTIDE SEQUENCE [LARGE SCALE GENOMIC DNA]</scope>
    <source>
        <strain evidence="3 4">NCTC7807</strain>
    </source>
</reference>
<proteinExistence type="predicted"/>
<protein>
    <submittedName>
        <fullName evidence="3">Solute-binding lipoprotein</fullName>
    </submittedName>
</protein>
<dbReference type="CDD" id="cd08490">
    <property type="entry name" value="PBP2_NikA_DppA_OppA_like_3"/>
    <property type="match status" value="1"/>
</dbReference>
<dbReference type="InterPro" id="IPR000914">
    <property type="entry name" value="SBP_5_dom"/>
</dbReference>
<dbReference type="AlphaFoldDB" id="A0A380MLS7"/>
<evidence type="ECO:0000313" key="3">
    <source>
        <dbReference type="EMBL" id="SUO93272.1"/>
    </source>
</evidence>
<evidence type="ECO:0000256" key="1">
    <source>
        <dbReference type="SAM" id="MobiDB-lite"/>
    </source>
</evidence>
<dbReference type="InterPro" id="IPR030678">
    <property type="entry name" value="Peptide/Ni-bd"/>
</dbReference>
<feature type="region of interest" description="Disordered" evidence="1">
    <location>
        <begin position="1"/>
        <end position="26"/>
    </location>
</feature>
<dbReference type="PANTHER" id="PTHR30290">
    <property type="entry name" value="PERIPLASMIC BINDING COMPONENT OF ABC TRANSPORTER"/>
    <property type="match status" value="1"/>
</dbReference>
<dbReference type="Proteomes" id="UP000254150">
    <property type="component" value="Unassembled WGS sequence"/>
</dbReference>
<dbReference type="GO" id="GO:0042597">
    <property type="term" value="C:periplasmic space"/>
    <property type="evidence" value="ECO:0007669"/>
    <property type="project" value="UniProtKB-ARBA"/>
</dbReference>
<organism evidence="3 4">
    <name type="scientific">Streptomyces griseus</name>
    <dbReference type="NCBI Taxonomy" id="1911"/>
    <lineage>
        <taxon>Bacteria</taxon>
        <taxon>Bacillati</taxon>
        <taxon>Actinomycetota</taxon>
        <taxon>Actinomycetes</taxon>
        <taxon>Kitasatosporales</taxon>
        <taxon>Streptomycetaceae</taxon>
        <taxon>Streptomyces</taxon>
    </lineage>
</organism>
<accession>A0A380MLS7</accession>
<dbReference type="Gene3D" id="3.40.190.10">
    <property type="entry name" value="Periplasmic binding protein-like II"/>
    <property type="match status" value="1"/>
</dbReference>
<keyword evidence="3" id="KW-0449">Lipoprotein</keyword>
<dbReference type="InterPro" id="IPR039424">
    <property type="entry name" value="SBP_5"/>
</dbReference>
<evidence type="ECO:0000259" key="2">
    <source>
        <dbReference type="Pfam" id="PF00496"/>
    </source>
</evidence>
<dbReference type="Pfam" id="PF00496">
    <property type="entry name" value="SBP_bac_5"/>
    <property type="match status" value="1"/>
</dbReference>
<name>A0A380MLS7_STRGR</name>
<sequence>MSSESSPSSQSSPSSTPSARRNPTRTGVRRSLLALGAAALLVPVAACGGSPGDSGSGSGDQRLRAVMAFPPAQAMSPYGDDAVTLSRLSVIEGLTRIDEDGAAVPALATKWRRDGDKGWEFTLRDARFQDGGAVDAEAVVRSLTAAQAASPRPRVLSDVRLTVEAGGERTVRVTTDEADPLLPQRLANPSLAILSEAAYEKGAKGTQVNPAGHATGPYTLTKVNGAVSATLERNDTYWGGKAQAPGVDVKFVADGTARANALRTGSADIAEYVPVAQVSLLEEKQIHEVPTARTNTLYLNTGRGAFADPAIRAAARAAIDSKALVDGVYEGRADTARGLLGPGVPWAADAREAPEGRAEPAGRAEVAKTKQIVLATYTNRPELPEVASAVQQQLEARGFTVKQYVRDYAQMEADALAGRYDAFIQARNTLLDTADPVSYLGSDFTCEGSFNISQLCDQGVDEAVAKAAGADGLTARHTAEMRAEAKILGADAAVPLVHERFVQGFDSGKVAGVALDPMERRLITADTRLR</sequence>